<dbReference type="Proteomes" id="UP001234989">
    <property type="component" value="Chromosome 9"/>
</dbReference>
<reference evidence="1" key="1">
    <citation type="submission" date="2023-08" db="EMBL/GenBank/DDBJ databases">
        <title>A de novo genome assembly of Solanum verrucosum Schlechtendal, a Mexican diploid species geographically isolated from the other diploid A-genome species in potato relatives.</title>
        <authorList>
            <person name="Hosaka K."/>
        </authorList>
    </citation>
    <scope>NUCLEOTIDE SEQUENCE</scope>
    <source>
        <tissue evidence="1">Young leaves</tissue>
    </source>
</reference>
<proteinExistence type="predicted"/>
<accession>A0AAF0UHP1</accession>
<keyword evidence="2" id="KW-1185">Reference proteome</keyword>
<name>A0AAF0UHP1_SOLVR</name>
<dbReference type="EMBL" id="CP133620">
    <property type="protein sequence ID" value="WMV45846.1"/>
    <property type="molecule type" value="Genomic_DNA"/>
</dbReference>
<sequence length="228" mass="26285">MSTNTCKKMEHSLVEVMMFRDKILTFKQSEGEQLHEAWQRYKALLGQCPTHGVPDTVILESSYQGLNLENKMISDQHASGNLLRQSYGTTTKLIDRLTELGQEKTRRDFHLVTLLTQLDKLTKKTEDLGAQRHEEGRYIPLHKRMKIKNSEDGQVKEMLALLLQKSKEHHTILEELKENVLVINQKTTTHAMFIQVLESQMTQVLIELRQGSKEGFPGDMEENPTSRV</sequence>
<evidence type="ECO:0000313" key="1">
    <source>
        <dbReference type="EMBL" id="WMV45846.1"/>
    </source>
</evidence>
<protein>
    <submittedName>
        <fullName evidence="1">Uncharacterized protein</fullName>
    </submittedName>
</protein>
<gene>
    <name evidence="1" type="ORF">MTR67_039231</name>
</gene>
<organism evidence="1 2">
    <name type="scientific">Solanum verrucosum</name>
    <dbReference type="NCBI Taxonomy" id="315347"/>
    <lineage>
        <taxon>Eukaryota</taxon>
        <taxon>Viridiplantae</taxon>
        <taxon>Streptophyta</taxon>
        <taxon>Embryophyta</taxon>
        <taxon>Tracheophyta</taxon>
        <taxon>Spermatophyta</taxon>
        <taxon>Magnoliopsida</taxon>
        <taxon>eudicotyledons</taxon>
        <taxon>Gunneridae</taxon>
        <taxon>Pentapetalae</taxon>
        <taxon>asterids</taxon>
        <taxon>lamiids</taxon>
        <taxon>Solanales</taxon>
        <taxon>Solanaceae</taxon>
        <taxon>Solanoideae</taxon>
        <taxon>Solaneae</taxon>
        <taxon>Solanum</taxon>
    </lineage>
</organism>
<evidence type="ECO:0000313" key="2">
    <source>
        <dbReference type="Proteomes" id="UP001234989"/>
    </source>
</evidence>
<dbReference type="AlphaFoldDB" id="A0AAF0UHP1"/>